<comment type="caution">
    <text evidence="1">The sequence shown here is derived from an EMBL/GenBank/DDBJ whole genome shotgun (WGS) entry which is preliminary data.</text>
</comment>
<dbReference type="EMBL" id="BARS01052193">
    <property type="protein sequence ID" value="GAG52074.1"/>
    <property type="molecule type" value="Genomic_DNA"/>
</dbReference>
<reference evidence="1" key="1">
    <citation type="journal article" date="2014" name="Front. Microbiol.">
        <title>High frequency of phylogenetically diverse reductive dehalogenase-homologous genes in deep subseafloor sedimentary metagenomes.</title>
        <authorList>
            <person name="Kawai M."/>
            <person name="Futagami T."/>
            <person name="Toyoda A."/>
            <person name="Takaki Y."/>
            <person name="Nishi S."/>
            <person name="Hori S."/>
            <person name="Arai W."/>
            <person name="Tsubouchi T."/>
            <person name="Morono Y."/>
            <person name="Uchiyama I."/>
            <person name="Ito T."/>
            <person name="Fujiyama A."/>
            <person name="Inagaki F."/>
            <person name="Takami H."/>
        </authorList>
    </citation>
    <scope>NUCLEOTIDE SEQUENCE</scope>
    <source>
        <strain evidence="1">Expedition CK06-06</strain>
    </source>
</reference>
<name>X0Y877_9ZZZZ</name>
<organism evidence="1">
    <name type="scientific">marine sediment metagenome</name>
    <dbReference type="NCBI Taxonomy" id="412755"/>
    <lineage>
        <taxon>unclassified sequences</taxon>
        <taxon>metagenomes</taxon>
        <taxon>ecological metagenomes</taxon>
    </lineage>
</organism>
<accession>X0Y877</accession>
<gene>
    <name evidence="1" type="ORF">S01H1_77635</name>
</gene>
<dbReference type="AlphaFoldDB" id="X0Y877"/>
<evidence type="ECO:0000313" key="1">
    <source>
        <dbReference type="EMBL" id="GAG52074.1"/>
    </source>
</evidence>
<proteinExistence type="predicted"/>
<protein>
    <submittedName>
        <fullName evidence="1">Uncharacterized protein</fullName>
    </submittedName>
</protein>
<sequence length="109" mass="12377">MATLEELKMRKMELRDEMDEERRDGDGVIVETGTEYGQLVDRLQAGERKLYRRIKWPVLLLLSGILLFADGCLENTMREAGKLVQQSGRLVTGVGTDWTRGAEGYANEE</sequence>